<name>A0AAC9X0P4_ACEPA</name>
<evidence type="ECO:0000313" key="2">
    <source>
        <dbReference type="Proteomes" id="UP000196816"/>
    </source>
</evidence>
<dbReference type="Proteomes" id="UP000196816">
    <property type="component" value="Chromosome"/>
</dbReference>
<gene>
    <name evidence="1" type="primary">nuoM</name>
    <name evidence="1" type="ORF">S101468_00463</name>
</gene>
<dbReference type="EMBL" id="CP021922">
    <property type="protein sequence ID" value="ASC04733.1"/>
    <property type="molecule type" value="Genomic_DNA"/>
</dbReference>
<organism evidence="1 2">
    <name type="scientific">Acetobacter pasteurianus subsp. pasteurianus</name>
    <dbReference type="NCBI Taxonomy" id="481145"/>
    <lineage>
        <taxon>Bacteria</taxon>
        <taxon>Pseudomonadati</taxon>
        <taxon>Pseudomonadota</taxon>
        <taxon>Alphaproteobacteria</taxon>
        <taxon>Acetobacterales</taxon>
        <taxon>Acetobacteraceae</taxon>
        <taxon>Acetobacter</taxon>
    </lineage>
</organism>
<reference evidence="1 2" key="1">
    <citation type="submission" date="2017-06" db="EMBL/GenBank/DDBJ databases">
        <title>Genome sequence of Acetobacter pasteurianus subsp. pasteurianus strain SRCM101468.</title>
        <authorList>
            <person name="Cho S.H."/>
        </authorList>
    </citation>
    <scope>NUCLEOTIDE SEQUENCE [LARGE SCALE GENOMIC DNA]</scope>
    <source>
        <strain evidence="1 2">SRCM101468</strain>
    </source>
</reference>
<proteinExistence type="predicted"/>
<dbReference type="GO" id="GO:0016491">
    <property type="term" value="F:oxidoreductase activity"/>
    <property type="evidence" value="ECO:0007669"/>
    <property type="project" value="UniProtKB-KW"/>
</dbReference>
<protein>
    <submittedName>
        <fullName evidence="1">NADH:ubiquinone reductase (H(+)-translocating)</fullName>
        <ecNumber evidence="1">1.6.5.3</ecNumber>
    </submittedName>
</protein>
<accession>A0AAC9X0P4</accession>
<dbReference type="AlphaFoldDB" id="A0AAC9X0P4"/>
<keyword evidence="1" id="KW-0560">Oxidoreductase</keyword>
<sequence length="81" mass="8492">MLSLYRRVLFGGVKGTVSLLRDLTAAEIAVLAPLAIVTLWMGVHPGSFTRLFDPVIMQAIHGSAANVASAAGHSVLHVAAR</sequence>
<dbReference type="EC" id="1.6.5.3" evidence="1"/>
<evidence type="ECO:0000313" key="1">
    <source>
        <dbReference type="EMBL" id="ASC04733.1"/>
    </source>
</evidence>